<accession>A0A6N7LDN2</accession>
<dbReference type="InterPro" id="IPR047677">
    <property type="entry name" value="GDCCVxC"/>
</dbReference>
<evidence type="ECO:0000313" key="2">
    <source>
        <dbReference type="Proteomes" id="UP000439983"/>
    </source>
</evidence>
<dbReference type="EMBL" id="WITC01000038">
    <property type="protein sequence ID" value="MQX15380.1"/>
    <property type="molecule type" value="Genomic_DNA"/>
</dbReference>
<organism evidence="1 2">
    <name type="scientific">Sinorhizobium terangae</name>
    <dbReference type="NCBI Taxonomy" id="110322"/>
    <lineage>
        <taxon>Bacteria</taxon>
        <taxon>Pseudomonadati</taxon>
        <taxon>Pseudomonadota</taxon>
        <taxon>Alphaproteobacteria</taxon>
        <taxon>Hyphomicrobiales</taxon>
        <taxon>Rhizobiaceae</taxon>
        <taxon>Sinorhizobium/Ensifer group</taxon>
        <taxon>Sinorhizobium</taxon>
    </lineage>
</organism>
<comment type="caution">
    <text evidence="1">The sequence shown here is derived from an EMBL/GenBank/DDBJ whole genome shotgun (WGS) entry which is preliminary data.</text>
</comment>
<dbReference type="AlphaFoldDB" id="A0A6N7LDN2"/>
<dbReference type="OrthoDB" id="332228at2"/>
<dbReference type="Proteomes" id="UP000439983">
    <property type="component" value="Unassembled WGS sequence"/>
</dbReference>
<dbReference type="RefSeq" id="WP_153439190.1">
    <property type="nucleotide sequence ID" value="NZ_JACIGA010000029.1"/>
</dbReference>
<proteinExistence type="predicted"/>
<evidence type="ECO:0000313" key="1">
    <source>
        <dbReference type="EMBL" id="MQX15380.1"/>
    </source>
</evidence>
<gene>
    <name evidence="1" type="ORF">GHK62_11535</name>
</gene>
<protein>
    <submittedName>
        <fullName evidence="1">Uncharacterized protein</fullName>
    </submittedName>
</protein>
<dbReference type="NCBIfam" id="NF041374">
    <property type="entry name" value="GDCCVxC"/>
    <property type="match status" value="1"/>
</dbReference>
<keyword evidence="2" id="KW-1185">Reference proteome</keyword>
<name>A0A6N7LDN2_SINTE</name>
<sequence length="70" mass="7914">MKTVVHESVLTCPHCGFTRQETMPTDACQFYYECANCKTLLRPRPGDCCVFCSYGSVKCPPVQQQLQCCE</sequence>
<reference evidence="1 2" key="1">
    <citation type="journal article" date="2013" name="Genome Biol.">
        <title>Comparative genomics of the core and accessory genomes of 48 Sinorhizobium strains comprising five genospecies.</title>
        <authorList>
            <person name="Sugawara M."/>
            <person name="Epstein B."/>
            <person name="Badgley B.D."/>
            <person name="Unno T."/>
            <person name="Xu L."/>
            <person name="Reese J."/>
            <person name="Gyaneshwar P."/>
            <person name="Denny R."/>
            <person name="Mudge J."/>
            <person name="Bharti A.K."/>
            <person name="Farmer A.D."/>
            <person name="May G.D."/>
            <person name="Woodward J.E."/>
            <person name="Medigue C."/>
            <person name="Vallenet D."/>
            <person name="Lajus A."/>
            <person name="Rouy Z."/>
            <person name="Martinez-Vaz B."/>
            <person name="Tiffin P."/>
            <person name="Young N.D."/>
            <person name="Sadowsky M.J."/>
        </authorList>
    </citation>
    <scope>NUCLEOTIDE SEQUENCE [LARGE SCALE GENOMIC DNA]</scope>
    <source>
        <strain evidence="1 2">USDA4894</strain>
    </source>
</reference>